<gene>
    <name evidence="2" type="primary">XRCC2</name>
</gene>
<dbReference type="PANTHER" id="PTHR46644">
    <property type="entry name" value="DNA REPAIR PROTEIN XRCC2"/>
    <property type="match status" value="1"/>
</dbReference>
<dbReference type="RefSeq" id="XP_018603195.1">
    <property type="nucleotide sequence ID" value="XM_018747679.2"/>
</dbReference>
<name>A0A8C9RKI5_SCLFO</name>
<dbReference type="CDD" id="cd19490">
    <property type="entry name" value="XRCC2"/>
    <property type="match status" value="1"/>
</dbReference>
<dbReference type="InterPro" id="IPR013632">
    <property type="entry name" value="Rad51_C"/>
</dbReference>
<evidence type="ECO:0000313" key="2">
    <source>
        <dbReference type="Ensembl" id="ENSSFOP00015014336.1"/>
    </source>
</evidence>
<sequence length="286" mass="32141">MTDRLMSSESGAQLLARLEGRRSPRNTEPHLFLEDSSPAQGDVVEFYGAEGTGKTEMLYHLVARCVLPADSGGLEVEVMYVDTDYHFDMLRLVTILERRLPQGSEEEVRSCLRRLYVVHCASSLQLLFTLRYAEDTFCSRPSLGLLVVDSISAFYWPDKSGGGHSVARQESNLRRCVELLEKLLKDYRIVVFASTQAVMRGSFPDGAGPDEPSLSSWKQSSSARTDFGRTYLCKPWRRIVTHRLAFSKTDARRDGKQVFSVASSSTRTNRTKQCSFSITDVGVQFI</sequence>
<feature type="domain" description="RecA family profile 1" evidence="1">
    <location>
        <begin position="18"/>
        <end position="197"/>
    </location>
</feature>
<accession>A0A8C9RKI5</accession>
<dbReference type="GO" id="GO:0000724">
    <property type="term" value="P:double-strand break repair via homologous recombination"/>
    <property type="evidence" value="ECO:0007669"/>
    <property type="project" value="InterPro"/>
</dbReference>
<dbReference type="InterPro" id="IPR030547">
    <property type="entry name" value="XRCC2"/>
</dbReference>
<organism evidence="2 3">
    <name type="scientific">Scleropages formosus</name>
    <name type="common">Asian bonytongue</name>
    <name type="synonym">Osteoglossum formosum</name>
    <dbReference type="NCBI Taxonomy" id="113540"/>
    <lineage>
        <taxon>Eukaryota</taxon>
        <taxon>Metazoa</taxon>
        <taxon>Chordata</taxon>
        <taxon>Craniata</taxon>
        <taxon>Vertebrata</taxon>
        <taxon>Euteleostomi</taxon>
        <taxon>Actinopterygii</taxon>
        <taxon>Neopterygii</taxon>
        <taxon>Teleostei</taxon>
        <taxon>Osteoglossocephala</taxon>
        <taxon>Osteoglossomorpha</taxon>
        <taxon>Osteoglossiformes</taxon>
        <taxon>Osteoglossidae</taxon>
        <taxon>Scleropages</taxon>
    </lineage>
</organism>
<dbReference type="Ensembl" id="ENSSFOT00015014508.2">
    <property type="protein sequence ID" value="ENSSFOP00015014336.1"/>
    <property type="gene ID" value="ENSSFOG00015009252.2"/>
</dbReference>
<dbReference type="GeneID" id="108931702"/>
<dbReference type="GO" id="GO:0033063">
    <property type="term" value="C:Rad51B-Rad51C-Rad51D-XRCC2 complex"/>
    <property type="evidence" value="ECO:0007669"/>
    <property type="project" value="InterPro"/>
</dbReference>
<dbReference type="InterPro" id="IPR027417">
    <property type="entry name" value="P-loop_NTPase"/>
</dbReference>
<dbReference type="Proteomes" id="UP000694397">
    <property type="component" value="Chromosome 19"/>
</dbReference>
<evidence type="ECO:0000313" key="3">
    <source>
        <dbReference type="Proteomes" id="UP000694397"/>
    </source>
</evidence>
<keyword evidence="3" id="KW-1185">Reference proteome</keyword>
<dbReference type="GeneTree" id="ENSGT00390000020445"/>
<dbReference type="GO" id="GO:0005657">
    <property type="term" value="C:replication fork"/>
    <property type="evidence" value="ECO:0007669"/>
    <property type="project" value="InterPro"/>
</dbReference>
<dbReference type="GO" id="GO:0140664">
    <property type="term" value="F:ATP-dependent DNA damage sensor activity"/>
    <property type="evidence" value="ECO:0007669"/>
    <property type="project" value="InterPro"/>
</dbReference>
<dbReference type="CTD" id="7516"/>
<dbReference type="GO" id="GO:0042148">
    <property type="term" value="P:DNA strand invasion"/>
    <property type="evidence" value="ECO:0007669"/>
    <property type="project" value="TreeGrafter"/>
</dbReference>
<evidence type="ECO:0000259" key="1">
    <source>
        <dbReference type="PROSITE" id="PS50162"/>
    </source>
</evidence>
<dbReference type="PANTHER" id="PTHR46644:SF2">
    <property type="entry name" value="DNA REPAIR PROTEIN XRCC2"/>
    <property type="match status" value="1"/>
</dbReference>
<dbReference type="AlphaFoldDB" id="A0A8C9RKI5"/>
<dbReference type="Gene3D" id="3.40.50.300">
    <property type="entry name" value="P-loop containing nucleotide triphosphate hydrolases"/>
    <property type="match status" value="1"/>
</dbReference>
<proteinExistence type="predicted"/>
<dbReference type="InterPro" id="IPR020588">
    <property type="entry name" value="RecA_ATP-bd"/>
</dbReference>
<dbReference type="SUPFAM" id="SSF52540">
    <property type="entry name" value="P-loop containing nucleoside triphosphate hydrolases"/>
    <property type="match status" value="1"/>
</dbReference>
<protein>
    <submittedName>
        <fullName evidence="2">X-ray repair cross complementing 2</fullName>
    </submittedName>
</protein>
<dbReference type="Pfam" id="PF08423">
    <property type="entry name" value="Rad51"/>
    <property type="match status" value="1"/>
</dbReference>
<dbReference type="OrthoDB" id="420422at2759"/>
<dbReference type="KEGG" id="sfm:108931702"/>
<reference evidence="2" key="2">
    <citation type="submission" date="2025-08" db="UniProtKB">
        <authorList>
            <consortium name="Ensembl"/>
        </authorList>
    </citation>
    <scope>IDENTIFICATION</scope>
</reference>
<dbReference type="GO" id="GO:0005813">
    <property type="term" value="C:centrosome"/>
    <property type="evidence" value="ECO:0007669"/>
    <property type="project" value="TreeGrafter"/>
</dbReference>
<dbReference type="GO" id="GO:0005524">
    <property type="term" value="F:ATP binding"/>
    <property type="evidence" value="ECO:0007669"/>
    <property type="project" value="InterPro"/>
</dbReference>
<reference evidence="2" key="3">
    <citation type="submission" date="2025-09" db="UniProtKB">
        <authorList>
            <consortium name="Ensembl"/>
        </authorList>
    </citation>
    <scope>IDENTIFICATION</scope>
</reference>
<dbReference type="PROSITE" id="PS50162">
    <property type="entry name" value="RECA_2"/>
    <property type="match status" value="1"/>
</dbReference>
<reference evidence="2 3" key="1">
    <citation type="submission" date="2019-04" db="EMBL/GenBank/DDBJ databases">
        <authorList>
            <consortium name="Wellcome Sanger Institute Data Sharing"/>
        </authorList>
    </citation>
    <scope>NUCLEOTIDE SEQUENCE [LARGE SCALE GENOMIC DNA]</scope>
</reference>
<dbReference type="GO" id="GO:0000400">
    <property type="term" value="F:four-way junction DNA binding"/>
    <property type="evidence" value="ECO:0007669"/>
    <property type="project" value="TreeGrafter"/>
</dbReference>